<accession>A0A4C1XFT1</accession>
<keyword evidence="8" id="KW-1185">Reference proteome</keyword>
<evidence type="ECO:0000313" key="8">
    <source>
        <dbReference type="Proteomes" id="UP000299102"/>
    </source>
</evidence>
<evidence type="ECO:0000256" key="4">
    <source>
        <dbReference type="ARBA" id="ARBA00022989"/>
    </source>
</evidence>
<dbReference type="PANTHER" id="PTHR31548">
    <property type="entry name" value="CLARIN"/>
    <property type="match status" value="1"/>
</dbReference>
<dbReference type="Proteomes" id="UP000299102">
    <property type="component" value="Unassembled WGS sequence"/>
</dbReference>
<dbReference type="GO" id="GO:0007605">
    <property type="term" value="P:sensory perception of sound"/>
    <property type="evidence" value="ECO:0007669"/>
    <property type="project" value="UniProtKB-ARBA"/>
</dbReference>
<feature type="transmembrane region" description="Helical" evidence="6">
    <location>
        <begin position="168"/>
        <end position="185"/>
    </location>
</feature>
<keyword evidence="3 6" id="KW-0812">Transmembrane</keyword>
<protein>
    <submittedName>
        <fullName evidence="7">Uncharacterized protein</fullName>
    </submittedName>
</protein>
<comment type="subcellular location">
    <subcellularLocation>
        <location evidence="1">Membrane</location>
        <topology evidence="1">Multi-pass membrane protein</topology>
    </subcellularLocation>
</comment>
<comment type="caution">
    <text evidence="7">The sequence shown here is derived from an EMBL/GenBank/DDBJ whole genome shotgun (WGS) entry which is preliminary data.</text>
</comment>
<reference evidence="7 8" key="1">
    <citation type="journal article" date="2019" name="Commun. Biol.">
        <title>The bagworm genome reveals a unique fibroin gene that provides high tensile strength.</title>
        <authorList>
            <person name="Kono N."/>
            <person name="Nakamura H."/>
            <person name="Ohtoshi R."/>
            <person name="Tomita M."/>
            <person name="Numata K."/>
            <person name="Arakawa K."/>
        </authorList>
    </citation>
    <scope>NUCLEOTIDE SEQUENCE [LARGE SCALE GENOMIC DNA]</scope>
</reference>
<dbReference type="GO" id="GO:0016020">
    <property type="term" value="C:membrane"/>
    <property type="evidence" value="ECO:0007669"/>
    <property type="project" value="UniProtKB-SubCell"/>
</dbReference>
<feature type="transmembrane region" description="Helical" evidence="6">
    <location>
        <begin position="7"/>
        <end position="28"/>
    </location>
</feature>
<organism evidence="7 8">
    <name type="scientific">Eumeta variegata</name>
    <name type="common">Bagworm moth</name>
    <name type="synonym">Eumeta japonica</name>
    <dbReference type="NCBI Taxonomy" id="151549"/>
    <lineage>
        <taxon>Eukaryota</taxon>
        <taxon>Metazoa</taxon>
        <taxon>Ecdysozoa</taxon>
        <taxon>Arthropoda</taxon>
        <taxon>Hexapoda</taxon>
        <taxon>Insecta</taxon>
        <taxon>Pterygota</taxon>
        <taxon>Neoptera</taxon>
        <taxon>Endopterygota</taxon>
        <taxon>Lepidoptera</taxon>
        <taxon>Glossata</taxon>
        <taxon>Ditrysia</taxon>
        <taxon>Tineoidea</taxon>
        <taxon>Psychidae</taxon>
        <taxon>Oiketicinae</taxon>
        <taxon>Eumeta</taxon>
    </lineage>
</organism>
<evidence type="ECO:0000256" key="2">
    <source>
        <dbReference type="ARBA" id="ARBA00005787"/>
    </source>
</evidence>
<gene>
    <name evidence="7" type="ORF">EVAR_8617_1</name>
</gene>
<name>A0A4C1XFT1_EUMVA</name>
<dbReference type="EMBL" id="BGZK01000837">
    <property type="protein sequence ID" value="GBP62278.1"/>
    <property type="molecule type" value="Genomic_DNA"/>
</dbReference>
<keyword evidence="5 6" id="KW-0472">Membrane</keyword>
<evidence type="ECO:0000256" key="3">
    <source>
        <dbReference type="ARBA" id="ARBA00022692"/>
    </source>
</evidence>
<dbReference type="STRING" id="151549.A0A4C1XFT1"/>
<keyword evidence="4 6" id="KW-1133">Transmembrane helix</keyword>
<evidence type="ECO:0000313" key="7">
    <source>
        <dbReference type="EMBL" id="GBP62278.1"/>
    </source>
</evidence>
<sequence length="255" mass="28084">MAGRRRLYTAGSFILSVFSLVLIMVSAATDYWVQADVRVQSGAGRPDTLHYGLYGGKVDFAQTSPPVRNVLHVVCVLSAKACAVTCKTTPAARRQEVIYLSTGYRPATLACDDNTNFNRHQPQAGQRPVLSTALYVAVNLFLLLQLLYALCSALLALVNTFEDLTHPLLGLQGFCCSLFCFPWAVRLSLHSACILMAEERYKPYRDLLELSVHANVAPPGGKRNLHCDVNLWMPSSMKISVHDVTIEEVAELSSH</sequence>
<evidence type="ECO:0000256" key="6">
    <source>
        <dbReference type="SAM" id="Phobius"/>
    </source>
</evidence>
<dbReference type="PANTHER" id="PTHR31548:SF6">
    <property type="entry name" value="AGAP002756-PA"/>
    <property type="match status" value="1"/>
</dbReference>
<dbReference type="OrthoDB" id="6432214at2759"/>
<comment type="similarity">
    <text evidence="2">Belongs to the clarin family.</text>
</comment>
<dbReference type="InterPro" id="IPR026748">
    <property type="entry name" value="Clarin"/>
</dbReference>
<proteinExistence type="inferred from homology"/>
<dbReference type="AlphaFoldDB" id="A0A4C1XFT1"/>
<feature type="transmembrane region" description="Helical" evidence="6">
    <location>
        <begin position="133"/>
        <end position="156"/>
    </location>
</feature>
<evidence type="ECO:0000256" key="5">
    <source>
        <dbReference type="ARBA" id="ARBA00023136"/>
    </source>
</evidence>
<evidence type="ECO:0000256" key="1">
    <source>
        <dbReference type="ARBA" id="ARBA00004141"/>
    </source>
</evidence>